<dbReference type="EMBL" id="JBGBPQ010000002">
    <property type="protein sequence ID" value="KAL1528024.1"/>
    <property type="molecule type" value="Genomic_DNA"/>
</dbReference>
<keyword evidence="3" id="KW-1185">Reference proteome</keyword>
<name>A0AB34K6D9_PRYPA</name>
<dbReference type="AlphaFoldDB" id="A0AB34K6D9"/>
<organism evidence="2 3">
    <name type="scientific">Prymnesium parvum</name>
    <name type="common">Toxic golden alga</name>
    <dbReference type="NCBI Taxonomy" id="97485"/>
    <lineage>
        <taxon>Eukaryota</taxon>
        <taxon>Haptista</taxon>
        <taxon>Haptophyta</taxon>
        <taxon>Prymnesiophyceae</taxon>
        <taxon>Prymnesiales</taxon>
        <taxon>Prymnesiaceae</taxon>
        <taxon>Prymnesium</taxon>
    </lineage>
</organism>
<evidence type="ECO:0000313" key="2">
    <source>
        <dbReference type="EMBL" id="KAL1528024.1"/>
    </source>
</evidence>
<feature type="region of interest" description="Disordered" evidence="1">
    <location>
        <begin position="387"/>
        <end position="409"/>
    </location>
</feature>
<comment type="caution">
    <text evidence="2">The sequence shown here is derived from an EMBL/GenBank/DDBJ whole genome shotgun (WGS) entry which is preliminary data.</text>
</comment>
<dbReference type="Proteomes" id="UP001515480">
    <property type="component" value="Unassembled WGS sequence"/>
</dbReference>
<proteinExistence type="predicted"/>
<evidence type="ECO:0000256" key="1">
    <source>
        <dbReference type="SAM" id="MobiDB-lite"/>
    </source>
</evidence>
<gene>
    <name evidence="2" type="ORF">AB1Y20_009393</name>
</gene>
<evidence type="ECO:0000313" key="3">
    <source>
        <dbReference type="Proteomes" id="UP001515480"/>
    </source>
</evidence>
<protein>
    <submittedName>
        <fullName evidence="2">Uncharacterized protein</fullName>
    </submittedName>
</protein>
<accession>A0AB34K6D9</accession>
<reference evidence="2 3" key="1">
    <citation type="journal article" date="2024" name="Science">
        <title>Giant polyketide synthase enzymes in the biosynthesis of giant marine polyether toxins.</title>
        <authorList>
            <person name="Fallon T.R."/>
            <person name="Shende V.V."/>
            <person name="Wierzbicki I.H."/>
            <person name="Pendleton A.L."/>
            <person name="Watervoot N.F."/>
            <person name="Auber R.P."/>
            <person name="Gonzalez D.J."/>
            <person name="Wisecaver J.H."/>
            <person name="Moore B.S."/>
        </authorList>
    </citation>
    <scope>NUCLEOTIDE SEQUENCE [LARGE SCALE GENOMIC DNA]</scope>
    <source>
        <strain evidence="2 3">12B1</strain>
    </source>
</reference>
<sequence>MSVAFQHRVPALRGWAVRQWCDRLRHPELDVDQAAHQLSALFGGTTSRLAVQLAADLLRRSVDLLQQLHKVLAAAPLHAVAQLALLHALLTGWPHHGDELTPSRVLLLEAIIRGSGENARDSERTPAMAAHETTVVQELRQAVCACTELPRMASESSSATSLLAALIGTEAIATVSLNLNAEEKGTRAGEKALLDSDREYTHFATPSYRLATSWEDCDKLMDEVQTEAHEAAVASIEFDSISAGCANAVYARAWHWPQNKARDDATTFTPGAAAASDVLTSGTPISERTLTQIFQQLLPFSAVVVPPCFLCTARALAAVLRYNGTAASTLIRVGMRHAASLQGTSAAGRSGALPSSCASNVSELVASLLVTTLTLYADAIYEPVDTRDSSPNTLPASGDSPCAEGSTKGERCNRVAHIRQLLHSAERLETSGLLIPIAPFRIPHCATARSKGAAHNHGDLKSRLLSRQWEGGTHAVLDTLLSAATRAMALTPLLEAMYAATNRMFHHRGSD</sequence>